<comment type="caution">
    <text evidence="1">The sequence shown here is derived from an EMBL/GenBank/DDBJ whole genome shotgun (WGS) entry which is preliminary data.</text>
</comment>
<organism evidence="1 2">
    <name type="scientific">Trifolium pratense</name>
    <name type="common">Red clover</name>
    <dbReference type="NCBI Taxonomy" id="57577"/>
    <lineage>
        <taxon>Eukaryota</taxon>
        <taxon>Viridiplantae</taxon>
        <taxon>Streptophyta</taxon>
        <taxon>Embryophyta</taxon>
        <taxon>Tracheophyta</taxon>
        <taxon>Spermatophyta</taxon>
        <taxon>Magnoliopsida</taxon>
        <taxon>eudicotyledons</taxon>
        <taxon>Gunneridae</taxon>
        <taxon>Pentapetalae</taxon>
        <taxon>rosids</taxon>
        <taxon>fabids</taxon>
        <taxon>Fabales</taxon>
        <taxon>Fabaceae</taxon>
        <taxon>Papilionoideae</taxon>
        <taxon>50 kb inversion clade</taxon>
        <taxon>NPAAA clade</taxon>
        <taxon>Hologalegina</taxon>
        <taxon>IRL clade</taxon>
        <taxon>Trifolieae</taxon>
        <taxon>Trifolium</taxon>
    </lineage>
</organism>
<name>A0ACB0LRX6_TRIPR</name>
<dbReference type="EMBL" id="CASHSV030000615">
    <property type="protein sequence ID" value="CAJ2672231.1"/>
    <property type="molecule type" value="Genomic_DNA"/>
</dbReference>
<dbReference type="Proteomes" id="UP001177021">
    <property type="component" value="Unassembled WGS sequence"/>
</dbReference>
<evidence type="ECO:0000313" key="1">
    <source>
        <dbReference type="EMBL" id="CAJ2672231.1"/>
    </source>
</evidence>
<gene>
    <name evidence="1" type="ORF">MILVUS5_LOCUS35897</name>
</gene>
<accession>A0ACB0LRX6</accession>
<protein>
    <submittedName>
        <fullName evidence="1">Uncharacterized protein</fullName>
    </submittedName>
</protein>
<keyword evidence="2" id="KW-1185">Reference proteome</keyword>
<proteinExistence type="predicted"/>
<sequence length="193" mass="21430">MQTRTITNQHVQSAVGWKKLAFGRVKFNIDVSFLSHNNVLLLENHTREKLRIFLLLHPHTVATVYGKSATTRKHRLCNPRHHLPPSTSFSHLSDFCSHKNCGPPQYFELAPPLVKPTPTGESSSVKPTPTGESSSVKPTPTGESTSSSVAQPLTIDDNPISLNRIKISLNCKISLIAYYDYDNENGIEEKGEV</sequence>
<reference evidence="1" key="1">
    <citation type="submission" date="2023-10" db="EMBL/GenBank/DDBJ databases">
        <authorList>
            <person name="Rodriguez Cubillos JULIANA M."/>
            <person name="De Vega J."/>
        </authorList>
    </citation>
    <scope>NUCLEOTIDE SEQUENCE</scope>
</reference>
<evidence type="ECO:0000313" key="2">
    <source>
        <dbReference type="Proteomes" id="UP001177021"/>
    </source>
</evidence>